<organism evidence="1 2">
    <name type="scientific">Arsenicicoccus bolidensis</name>
    <dbReference type="NCBI Taxonomy" id="229480"/>
    <lineage>
        <taxon>Bacteria</taxon>
        <taxon>Bacillati</taxon>
        <taxon>Actinomycetota</taxon>
        <taxon>Actinomycetes</taxon>
        <taxon>Micrococcales</taxon>
        <taxon>Intrasporangiaceae</taxon>
        <taxon>Arsenicicoccus</taxon>
    </lineage>
</organism>
<dbReference type="RefSeq" id="WP_239261265.1">
    <property type="nucleotide sequence ID" value="NZ_JAKRCV010000001.1"/>
</dbReference>
<protein>
    <recommendedName>
        <fullName evidence="3">GGDEF domain-containing protein</fullName>
    </recommendedName>
</protein>
<proteinExistence type="predicted"/>
<comment type="caution">
    <text evidence="1">The sequence shown here is derived from an EMBL/GenBank/DDBJ whole genome shotgun (WGS) entry which is preliminary data.</text>
</comment>
<dbReference type="Proteomes" id="UP001521931">
    <property type="component" value="Unassembled WGS sequence"/>
</dbReference>
<accession>A0ABS9PXF6</accession>
<reference evidence="1 2" key="1">
    <citation type="submission" date="2022-02" db="EMBL/GenBank/DDBJ databases">
        <title>Uncovering new skin microbiome diversity through culturing and metagenomics.</title>
        <authorList>
            <person name="Conlan S."/>
            <person name="Deming C."/>
            <person name="Nisc Comparative Sequencing Program N."/>
            <person name="Segre J.A."/>
        </authorList>
    </citation>
    <scope>NUCLEOTIDE SEQUENCE [LARGE SCALE GENOMIC DNA]</scope>
    <source>
        <strain evidence="1 2">ACRQZ</strain>
    </source>
</reference>
<evidence type="ECO:0008006" key="3">
    <source>
        <dbReference type="Google" id="ProtNLM"/>
    </source>
</evidence>
<keyword evidence="2" id="KW-1185">Reference proteome</keyword>
<evidence type="ECO:0000313" key="1">
    <source>
        <dbReference type="EMBL" id="MCG7320313.1"/>
    </source>
</evidence>
<evidence type="ECO:0000313" key="2">
    <source>
        <dbReference type="Proteomes" id="UP001521931"/>
    </source>
</evidence>
<sequence>MDTTPTTAGIPLTLDEMLEGRSMRDVVHLRRAIQATMPPPGPRDHDVAVLIGDLNGHLVAPMSFRDLPSPCDRAHVRVLLEAVAEVVGEHATVATLLVRPGPAHAIAADRAWQEVAQRCWQEKGVIDLGCFVVGTHGVDLLPRLELVA</sequence>
<dbReference type="EMBL" id="JAKRCV010000001">
    <property type="protein sequence ID" value="MCG7320313.1"/>
    <property type="molecule type" value="Genomic_DNA"/>
</dbReference>
<name>A0ABS9PXF6_9MICO</name>
<gene>
    <name evidence="1" type="ORF">MHL29_00140</name>
</gene>